<sequence>MAYVSSDRVLHTGFAGVFATAVASVKAAMERRAEFTRTLRELENLTDRDLADLGVHRSQIVDIARQSAGYK</sequence>
<organism evidence="2 3">
    <name type="scientific">Gemmobacter fulvus</name>
    <dbReference type="NCBI Taxonomy" id="2840474"/>
    <lineage>
        <taxon>Bacteria</taxon>
        <taxon>Pseudomonadati</taxon>
        <taxon>Pseudomonadota</taxon>
        <taxon>Alphaproteobacteria</taxon>
        <taxon>Rhodobacterales</taxon>
        <taxon>Paracoccaceae</taxon>
        <taxon>Gemmobacter</taxon>
    </lineage>
</organism>
<protein>
    <submittedName>
        <fullName evidence="2">DUF1127 domain-containing protein</fullName>
    </submittedName>
</protein>
<dbReference type="EMBL" id="CP076361">
    <property type="protein sequence ID" value="QWK91827.1"/>
    <property type="molecule type" value="Genomic_DNA"/>
</dbReference>
<accession>A0A975P9D4</accession>
<evidence type="ECO:0000313" key="3">
    <source>
        <dbReference type="Proteomes" id="UP000679352"/>
    </source>
</evidence>
<gene>
    <name evidence="2" type="ORF">KM031_08220</name>
</gene>
<dbReference type="KEGG" id="gfu:KM031_08220"/>
<dbReference type="AlphaFoldDB" id="A0A975P9D4"/>
<feature type="domain" description="YjiS-like" evidence="1">
    <location>
        <begin position="27"/>
        <end position="60"/>
    </location>
</feature>
<name>A0A975P9D4_9RHOB</name>
<reference evidence="2" key="1">
    <citation type="submission" date="2021-06" db="EMBL/GenBank/DDBJ databases">
        <title>Direct submission.</title>
        <authorList>
            <person name="Lee C.-S."/>
            <person name="Jin L."/>
        </authorList>
    </citation>
    <scope>NUCLEOTIDE SEQUENCE</scope>
    <source>
        <strain evidence="2">Con5</strain>
    </source>
</reference>
<dbReference type="Proteomes" id="UP000679352">
    <property type="component" value="Chromosome"/>
</dbReference>
<keyword evidence="3" id="KW-1185">Reference proteome</keyword>
<proteinExistence type="predicted"/>
<dbReference type="InterPro" id="IPR009506">
    <property type="entry name" value="YjiS-like"/>
</dbReference>
<evidence type="ECO:0000259" key="1">
    <source>
        <dbReference type="Pfam" id="PF06568"/>
    </source>
</evidence>
<dbReference type="RefSeq" id="WP_215506342.1">
    <property type="nucleotide sequence ID" value="NZ_CP076361.1"/>
</dbReference>
<evidence type="ECO:0000313" key="2">
    <source>
        <dbReference type="EMBL" id="QWK91827.1"/>
    </source>
</evidence>
<dbReference type="Pfam" id="PF06568">
    <property type="entry name" value="YjiS-like"/>
    <property type="match status" value="1"/>
</dbReference>